<name>A0A6P5GF67_ANACO</name>
<dbReference type="GeneID" id="109723360"/>
<keyword evidence="1" id="KW-1185">Reference proteome</keyword>
<dbReference type="PANTHER" id="PTHR31972:SF12">
    <property type="entry name" value="OS01G0909400 PROTEIN"/>
    <property type="match status" value="1"/>
</dbReference>
<reference evidence="2" key="2">
    <citation type="submission" date="2025-08" db="UniProtKB">
        <authorList>
            <consortium name="RefSeq"/>
        </authorList>
    </citation>
    <scope>IDENTIFICATION</scope>
    <source>
        <tissue evidence="2">Leaf</tissue>
    </source>
</reference>
<dbReference type="RefSeq" id="XP_020107286.1">
    <property type="nucleotide sequence ID" value="XM_020251697.1"/>
</dbReference>
<sequence>MQDPFPIIPSCFFPSDGGHDHNNRHHFADDVDPAAIATAAKPGRSVVASVYRTKIGGRCRPITITWCRDLLGHGFSVAVGAPDSAAAAADADADAANSAPIDCKVELRPWQFWRRHGSKRFLAGGTAVEVFWDLRSAKFCGEPEPKSSYYVAVAADGDLALLLGDLRKEAYRKSGRQPAPIEAALVSRKEHIFGRKTFSTRSKFHEKGRSHEITIECKSGGSSFDSEMAISIDGEETITVKHLQWKFRGNQSITVSKAKVEVYWDVHNWLFSPGLRHALFIFKPTPMMACSSTSSSSSATLSSLLSSSPSPTEKKKSSSISSSAAAAAAAAAAAGVEGCSGYCLFLYAWKLD</sequence>
<gene>
    <name evidence="2" type="primary">LOC109723360</name>
</gene>
<dbReference type="Pfam" id="PF05910">
    <property type="entry name" value="DUF868"/>
    <property type="match status" value="1"/>
</dbReference>
<protein>
    <submittedName>
        <fullName evidence="2">Uncharacterized protein LOC109723360</fullName>
    </submittedName>
</protein>
<dbReference type="PANTHER" id="PTHR31972">
    <property type="entry name" value="EXPRESSED PROTEIN"/>
    <property type="match status" value="1"/>
</dbReference>
<evidence type="ECO:0000313" key="2">
    <source>
        <dbReference type="RefSeq" id="XP_020107286.1"/>
    </source>
</evidence>
<evidence type="ECO:0000313" key="1">
    <source>
        <dbReference type="Proteomes" id="UP000515123"/>
    </source>
</evidence>
<organism evidence="1 2">
    <name type="scientific">Ananas comosus</name>
    <name type="common">Pineapple</name>
    <name type="synonym">Ananas ananas</name>
    <dbReference type="NCBI Taxonomy" id="4615"/>
    <lineage>
        <taxon>Eukaryota</taxon>
        <taxon>Viridiplantae</taxon>
        <taxon>Streptophyta</taxon>
        <taxon>Embryophyta</taxon>
        <taxon>Tracheophyta</taxon>
        <taxon>Spermatophyta</taxon>
        <taxon>Magnoliopsida</taxon>
        <taxon>Liliopsida</taxon>
        <taxon>Poales</taxon>
        <taxon>Bromeliaceae</taxon>
        <taxon>Bromelioideae</taxon>
        <taxon>Ananas</taxon>
    </lineage>
</organism>
<dbReference type="Proteomes" id="UP000515123">
    <property type="component" value="Linkage group 17"/>
</dbReference>
<proteinExistence type="predicted"/>
<accession>A0A6P5GF67</accession>
<dbReference type="AlphaFoldDB" id="A0A6P5GF67"/>
<dbReference type="InterPro" id="IPR008586">
    <property type="entry name" value="DUF868_pln"/>
</dbReference>
<dbReference type="OrthoDB" id="731074at2759"/>
<dbReference type="Gramene" id="Aco003579.1.mrna1">
    <property type="protein sequence ID" value="Aco003579.1.mrna1.cds1"/>
    <property type="gene ID" value="Aco003579.1.path1"/>
</dbReference>
<reference evidence="1" key="1">
    <citation type="journal article" date="2015" name="Nat. Genet.">
        <title>The pineapple genome and the evolution of CAM photosynthesis.</title>
        <authorList>
            <person name="Ming R."/>
            <person name="VanBuren R."/>
            <person name="Wai C.M."/>
            <person name="Tang H."/>
            <person name="Schatz M.C."/>
            <person name="Bowers J.E."/>
            <person name="Lyons E."/>
            <person name="Wang M.L."/>
            <person name="Chen J."/>
            <person name="Biggers E."/>
            <person name="Zhang J."/>
            <person name="Huang L."/>
            <person name="Zhang L."/>
            <person name="Miao W."/>
            <person name="Zhang J."/>
            <person name="Ye Z."/>
            <person name="Miao C."/>
            <person name="Lin Z."/>
            <person name="Wang H."/>
            <person name="Zhou H."/>
            <person name="Yim W.C."/>
            <person name="Priest H.D."/>
            <person name="Zheng C."/>
            <person name="Woodhouse M."/>
            <person name="Edger P.P."/>
            <person name="Guyot R."/>
            <person name="Guo H.B."/>
            <person name="Guo H."/>
            <person name="Zheng G."/>
            <person name="Singh R."/>
            <person name="Sharma A."/>
            <person name="Min X."/>
            <person name="Zheng Y."/>
            <person name="Lee H."/>
            <person name="Gurtowski J."/>
            <person name="Sedlazeck F.J."/>
            <person name="Harkess A."/>
            <person name="McKain M.R."/>
            <person name="Liao Z."/>
            <person name="Fang J."/>
            <person name="Liu J."/>
            <person name="Zhang X."/>
            <person name="Zhang Q."/>
            <person name="Hu W."/>
            <person name="Qin Y."/>
            <person name="Wang K."/>
            <person name="Chen L.Y."/>
            <person name="Shirley N."/>
            <person name="Lin Y.R."/>
            <person name="Liu L.Y."/>
            <person name="Hernandez A.G."/>
            <person name="Wright C.L."/>
            <person name="Bulone V."/>
            <person name="Tuskan G.A."/>
            <person name="Heath K."/>
            <person name="Zee F."/>
            <person name="Moore P.H."/>
            <person name="Sunkar R."/>
            <person name="Leebens-Mack J.H."/>
            <person name="Mockler T."/>
            <person name="Bennetzen J.L."/>
            <person name="Freeling M."/>
            <person name="Sankoff D."/>
            <person name="Paterson A.H."/>
            <person name="Zhu X."/>
            <person name="Yang X."/>
            <person name="Smith J.A."/>
            <person name="Cushman J.C."/>
            <person name="Paull R.E."/>
            <person name="Yu Q."/>
        </authorList>
    </citation>
    <scope>NUCLEOTIDE SEQUENCE [LARGE SCALE GENOMIC DNA]</scope>
    <source>
        <strain evidence="1">cv. F153</strain>
    </source>
</reference>